<keyword evidence="5" id="KW-1185">Reference proteome</keyword>
<dbReference type="PANTHER" id="PTHR37014:SF1">
    <property type="entry name" value="EXPRESSION LETHALITY PROTEIN HEL10, PUTATIVE (AFU_ORTHOLOGUE AFUA_1G06580)-RELATED"/>
    <property type="match status" value="1"/>
</dbReference>
<dbReference type="GO" id="GO:0019867">
    <property type="term" value="C:outer membrane"/>
    <property type="evidence" value="ECO:0007669"/>
    <property type="project" value="InterPro"/>
</dbReference>
<evidence type="ECO:0000256" key="2">
    <source>
        <dbReference type="SAM" id="MobiDB-lite"/>
    </source>
</evidence>
<dbReference type="SUPFAM" id="SSF51322">
    <property type="entry name" value="Cyanovirin-N"/>
    <property type="match status" value="1"/>
</dbReference>
<feature type="compositionally biased region" description="Gly residues" evidence="2">
    <location>
        <begin position="11"/>
        <end position="31"/>
    </location>
</feature>
<evidence type="ECO:0000313" key="4">
    <source>
        <dbReference type="EMBL" id="KAJ4316991.1"/>
    </source>
</evidence>
<dbReference type="InterPro" id="IPR018392">
    <property type="entry name" value="LysM"/>
</dbReference>
<evidence type="ECO:0000313" key="5">
    <source>
        <dbReference type="Proteomes" id="UP001140502"/>
    </source>
</evidence>
<dbReference type="PROSITE" id="PS51782">
    <property type="entry name" value="LYSM"/>
    <property type="match status" value="1"/>
</dbReference>
<feature type="compositionally biased region" description="Gly residues" evidence="2">
    <location>
        <begin position="147"/>
        <end position="164"/>
    </location>
</feature>
<dbReference type="InterPro" id="IPR008816">
    <property type="entry name" value="Gly_zipper_2TM_dom"/>
</dbReference>
<protein>
    <recommendedName>
        <fullName evidence="3">LysM domain-containing protein</fullName>
    </recommendedName>
</protein>
<feature type="compositionally biased region" description="Basic and acidic residues" evidence="2">
    <location>
        <begin position="184"/>
        <end position="240"/>
    </location>
</feature>
<dbReference type="Pfam" id="PF08881">
    <property type="entry name" value="CVNH"/>
    <property type="match status" value="1"/>
</dbReference>
<dbReference type="EMBL" id="JAPEUR010000169">
    <property type="protein sequence ID" value="KAJ4316991.1"/>
    <property type="molecule type" value="Genomic_DNA"/>
</dbReference>
<feature type="domain" description="LysM" evidence="3">
    <location>
        <begin position="331"/>
        <end position="375"/>
    </location>
</feature>
<evidence type="ECO:0000256" key="1">
    <source>
        <dbReference type="ARBA" id="ARBA00044955"/>
    </source>
</evidence>
<comment type="caution">
    <text evidence="4">The sequence shown here is derived from an EMBL/GenBank/DDBJ whole genome shotgun (WGS) entry which is preliminary data.</text>
</comment>
<reference evidence="4" key="1">
    <citation type="submission" date="2022-10" db="EMBL/GenBank/DDBJ databases">
        <title>Tapping the CABI collections for fungal endophytes: first genome assemblies for Collariella, Neodidymelliopsis, Ascochyta clinopodiicola, Didymella pomorum, Didymosphaeria variabile, Neocosmospora piperis and Neocucurbitaria cava.</title>
        <authorList>
            <person name="Hill R."/>
        </authorList>
    </citation>
    <scope>NUCLEOTIDE SEQUENCE</scope>
    <source>
        <strain evidence="4">IMI 366586</strain>
    </source>
</reference>
<comment type="similarity">
    <text evidence="1">Belongs to the secreted LysM effector family.</text>
</comment>
<proteinExistence type="inferred from homology"/>
<feature type="region of interest" description="Disordered" evidence="2">
    <location>
        <begin position="1"/>
        <end position="165"/>
    </location>
</feature>
<feature type="compositionally biased region" description="Gly residues" evidence="2">
    <location>
        <begin position="126"/>
        <end position="136"/>
    </location>
</feature>
<dbReference type="AlphaFoldDB" id="A0A9W8W9W1"/>
<dbReference type="CDD" id="cd00118">
    <property type="entry name" value="LysM"/>
    <property type="match status" value="1"/>
</dbReference>
<gene>
    <name evidence="4" type="ORF">N0V84_007586</name>
</gene>
<dbReference type="Pfam" id="PF05433">
    <property type="entry name" value="Rick_17kDa_Anti"/>
    <property type="match status" value="1"/>
</dbReference>
<dbReference type="SMART" id="SM01111">
    <property type="entry name" value="CVNH"/>
    <property type="match status" value="1"/>
</dbReference>
<sequence>MSYNDDRQGYQQGGNYQGGNYQGGYQQGGYGGEDRQQGGYQQGGYGDDRQQGGYQQGGYQQGGYQQGGHQQGGYGGDRGGYQQGGYQQGGGPGGGLADTYFSENQQHQGPPGYGNQGPPPYNQGQGQFGGPGGPDGPDGERGVMGALAGGAAGGFGGYKLGGKTGHTKTAAVVGALAGAFGGHKLQDAAEDWKDDRDEKKEEEKRREEEEKRRREEERRRREDDRYRREDDRHRRDDEGRHRRRRGSHSSSSSDSDSDSGKGRRRHANYAGNYTASSRDIRLDTHGDYVLHASCGRLDGSRNHSSISLNRILENHHGSFRWVDSGKRGGSSTVTVQNGDTLRSIAARFNCSFDEIARHNNINNPDLIYPGQTLQVPGGGSHGGYGNFADSARNVRLVDGGQKLEAELSNHGEWCFSSVVLDERIENNDGDLRLV</sequence>
<dbReference type="InterPro" id="IPR036673">
    <property type="entry name" value="Cyanovirin-N_sf"/>
</dbReference>
<dbReference type="Pfam" id="PF01476">
    <property type="entry name" value="LysM"/>
    <property type="match status" value="1"/>
</dbReference>
<feature type="compositionally biased region" description="Gly residues" evidence="2">
    <location>
        <begin position="54"/>
        <end position="96"/>
    </location>
</feature>
<dbReference type="Gene3D" id="2.30.60.10">
    <property type="entry name" value="Cyanovirin-N"/>
    <property type="match status" value="1"/>
</dbReference>
<dbReference type="SMART" id="SM00257">
    <property type="entry name" value="LysM"/>
    <property type="match status" value="1"/>
</dbReference>
<organism evidence="4 5">
    <name type="scientific">Fusarium piperis</name>
    <dbReference type="NCBI Taxonomy" id="1435070"/>
    <lineage>
        <taxon>Eukaryota</taxon>
        <taxon>Fungi</taxon>
        <taxon>Dikarya</taxon>
        <taxon>Ascomycota</taxon>
        <taxon>Pezizomycotina</taxon>
        <taxon>Sordariomycetes</taxon>
        <taxon>Hypocreomycetidae</taxon>
        <taxon>Hypocreales</taxon>
        <taxon>Nectriaceae</taxon>
        <taxon>Fusarium</taxon>
        <taxon>Fusarium solani species complex</taxon>
    </lineage>
</organism>
<dbReference type="SUPFAM" id="SSF54106">
    <property type="entry name" value="LysM domain"/>
    <property type="match status" value="1"/>
</dbReference>
<dbReference type="InterPro" id="IPR036779">
    <property type="entry name" value="LysM_dom_sf"/>
</dbReference>
<dbReference type="PANTHER" id="PTHR37014">
    <property type="entry name" value="EXPRESSION LETHALITY PROTEIN HEL10, PUTATIVE (AFU_ORTHOLOGUE AFUA_1G06580)-RELATED"/>
    <property type="match status" value="1"/>
</dbReference>
<accession>A0A9W8W9W1</accession>
<dbReference type="Proteomes" id="UP001140502">
    <property type="component" value="Unassembled WGS sequence"/>
</dbReference>
<name>A0A9W8W9W1_9HYPO</name>
<evidence type="ECO:0000259" key="3">
    <source>
        <dbReference type="PROSITE" id="PS51782"/>
    </source>
</evidence>
<feature type="region of interest" description="Disordered" evidence="2">
    <location>
        <begin position="181"/>
        <end position="272"/>
    </location>
</feature>
<dbReference type="OrthoDB" id="2107166at2759"/>
<dbReference type="InterPro" id="IPR011058">
    <property type="entry name" value="Cyanovirin-N"/>
</dbReference>
<dbReference type="Gene3D" id="3.10.350.10">
    <property type="entry name" value="LysM domain"/>
    <property type="match status" value="1"/>
</dbReference>